<comment type="caution">
    <text evidence="1">The sequence shown here is derived from an EMBL/GenBank/DDBJ whole genome shotgun (WGS) entry which is preliminary data.</text>
</comment>
<reference evidence="1" key="1">
    <citation type="submission" date="2023-07" db="EMBL/GenBank/DDBJ databases">
        <title>Chromosome-level genome assembly of Artemia franciscana.</title>
        <authorList>
            <person name="Jo E."/>
        </authorList>
    </citation>
    <scope>NUCLEOTIDE SEQUENCE</scope>
    <source>
        <tissue evidence="1">Whole body</tissue>
    </source>
</reference>
<dbReference type="AlphaFoldDB" id="A0AA88LJD6"/>
<organism evidence="1 2">
    <name type="scientific">Artemia franciscana</name>
    <name type="common">Brine shrimp</name>
    <name type="synonym">Artemia sanfranciscana</name>
    <dbReference type="NCBI Taxonomy" id="6661"/>
    <lineage>
        <taxon>Eukaryota</taxon>
        <taxon>Metazoa</taxon>
        <taxon>Ecdysozoa</taxon>
        <taxon>Arthropoda</taxon>
        <taxon>Crustacea</taxon>
        <taxon>Branchiopoda</taxon>
        <taxon>Anostraca</taxon>
        <taxon>Artemiidae</taxon>
        <taxon>Artemia</taxon>
    </lineage>
</organism>
<keyword evidence="2" id="KW-1185">Reference proteome</keyword>
<evidence type="ECO:0000313" key="2">
    <source>
        <dbReference type="Proteomes" id="UP001187531"/>
    </source>
</evidence>
<gene>
    <name evidence="1" type="ORF">QYM36_002385</name>
</gene>
<dbReference type="Proteomes" id="UP001187531">
    <property type="component" value="Unassembled WGS sequence"/>
</dbReference>
<proteinExistence type="predicted"/>
<dbReference type="EMBL" id="JAVRJZ010000004">
    <property type="protein sequence ID" value="KAK2724020.1"/>
    <property type="molecule type" value="Genomic_DNA"/>
</dbReference>
<evidence type="ECO:0000313" key="1">
    <source>
        <dbReference type="EMBL" id="KAK2724020.1"/>
    </source>
</evidence>
<name>A0AA88LJD6_ARTSF</name>
<protein>
    <submittedName>
        <fullName evidence="1">Uncharacterized protein</fullName>
    </submittedName>
</protein>
<accession>A0AA88LJD6</accession>
<feature type="non-terminal residue" evidence="1">
    <location>
        <position position="135"/>
    </location>
</feature>
<sequence length="135" mass="14579">MTKDAGIELDTKGVGSAALLYAVFGLGLSGMKVQANDLTCAKFTGPSLADPSNKEVYDSSAIDQIPDTDQGILFKKFITASQYARGWLIDLVACHQIKPLNSTNIENFFLALNVTRLSANMMLNTIRVAAAYMPE</sequence>